<dbReference type="EMBL" id="JAAKFY010000023">
    <property type="protein sequence ID" value="KAF3837321.1"/>
    <property type="molecule type" value="Genomic_DNA"/>
</dbReference>
<dbReference type="InterPro" id="IPR008979">
    <property type="entry name" value="Galactose-bd-like_sf"/>
</dbReference>
<evidence type="ECO:0000313" key="2">
    <source>
        <dbReference type="Proteomes" id="UP000518266"/>
    </source>
</evidence>
<dbReference type="Proteomes" id="UP000518266">
    <property type="component" value="Unassembled WGS sequence"/>
</dbReference>
<keyword evidence="2" id="KW-1185">Reference proteome</keyword>
<dbReference type="SUPFAM" id="SSF49785">
    <property type="entry name" value="Galactose-binding domain-like"/>
    <property type="match status" value="1"/>
</dbReference>
<reference evidence="1 2" key="1">
    <citation type="submission" date="2020-03" db="EMBL/GenBank/DDBJ databases">
        <title>Dissostichus mawsoni Genome sequencing and assembly.</title>
        <authorList>
            <person name="Park H."/>
        </authorList>
    </citation>
    <scope>NUCLEOTIDE SEQUENCE [LARGE SCALE GENOMIC DNA]</scope>
    <source>
        <strain evidence="1">DM0001</strain>
        <tissue evidence="1">Muscle</tissue>
    </source>
</reference>
<proteinExistence type="predicted"/>
<name>A0A7J5XK51_DISMA</name>
<dbReference type="AlphaFoldDB" id="A0A7J5XK51"/>
<evidence type="ECO:0000313" key="1">
    <source>
        <dbReference type="EMBL" id="KAF3837321.1"/>
    </source>
</evidence>
<accession>A0A7J5XK51</accession>
<comment type="caution">
    <text evidence="1">The sequence shown here is derived from an EMBL/GenBank/DDBJ whole genome shotgun (WGS) entry which is preliminary data.</text>
</comment>
<organism evidence="1 2">
    <name type="scientific">Dissostichus mawsoni</name>
    <name type="common">Antarctic cod</name>
    <dbReference type="NCBI Taxonomy" id="36200"/>
    <lineage>
        <taxon>Eukaryota</taxon>
        <taxon>Metazoa</taxon>
        <taxon>Chordata</taxon>
        <taxon>Craniata</taxon>
        <taxon>Vertebrata</taxon>
        <taxon>Euteleostomi</taxon>
        <taxon>Actinopterygii</taxon>
        <taxon>Neopterygii</taxon>
        <taxon>Teleostei</taxon>
        <taxon>Neoteleostei</taxon>
        <taxon>Acanthomorphata</taxon>
        <taxon>Eupercaria</taxon>
        <taxon>Perciformes</taxon>
        <taxon>Notothenioidei</taxon>
        <taxon>Nototheniidae</taxon>
        <taxon>Dissostichus</taxon>
    </lineage>
</organism>
<sequence length="76" mass="7910">MTFHCNQKQVRYVNIFRPGSASMIQVCEVKVFAATPITGVNVVALGGVAEASSQFSVNHGPSLAIDGKADGSCLAL</sequence>
<dbReference type="Gene3D" id="2.60.120.260">
    <property type="entry name" value="Galactose-binding domain-like"/>
    <property type="match status" value="1"/>
</dbReference>
<gene>
    <name evidence="1" type="ORF">F7725_004785</name>
</gene>
<protein>
    <submittedName>
        <fullName evidence="1">Uncharacterized protein</fullName>
    </submittedName>
</protein>